<feature type="transmembrane region" description="Helical" evidence="7">
    <location>
        <begin position="311"/>
        <end position="331"/>
    </location>
</feature>
<accession>A0ABP8ZDV1</accession>
<dbReference type="PANTHER" id="PTHR47089:SF1">
    <property type="entry name" value="GUANOSINE ABC TRANSPORTER PERMEASE PROTEIN NUPP"/>
    <property type="match status" value="1"/>
</dbReference>
<feature type="transmembrane region" description="Helical" evidence="7">
    <location>
        <begin position="213"/>
        <end position="231"/>
    </location>
</feature>
<comment type="caution">
    <text evidence="8">The sequence shown here is derived from an EMBL/GenBank/DDBJ whole genome shotgun (WGS) entry which is preliminary data.</text>
</comment>
<dbReference type="EMBL" id="BAABLP010000006">
    <property type="protein sequence ID" value="GAA4754124.1"/>
    <property type="molecule type" value="Genomic_DNA"/>
</dbReference>
<dbReference type="RefSeq" id="WP_345482015.1">
    <property type="nucleotide sequence ID" value="NZ_BAABLP010000006.1"/>
</dbReference>
<organism evidence="8 9">
    <name type="scientific">Amnibacterium soli</name>
    <dbReference type="NCBI Taxonomy" id="1282736"/>
    <lineage>
        <taxon>Bacteria</taxon>
        <taxon>Bacillati</taxon>
        <taxon>Actinomycetota</taxon>
        <taxon>Actinomycetes</taxon>
        <taxon>Micrococcales</taxon>
        <taxon>Microbacteriaceae</taxon>
        <taxon>Amnibacterium</taxon>
    </lineage>
</organism>
<feature type="region of interest" description="Disordered" evidence="6">
    <location>
        <begin position="1"/>
        <end position="23"/>
    </location>
</feature>
<proteinExistence type="predicted"/>
<gene>
    <name evidence="8" type="ORF">GCM10025783_28900</name>
</gene>
<feature type="transmembrane region" description="Helical" evidence="7">
    <location>
        <begin position="391"/>
        <end position="413"/>
    </location>
</feature>
<reference evidence="9" key="1">
    <citation type="journal article" date="2019" name="Int. J. Syst. Evol. Microbiol.">
        <title>The Global Catalogue of Microorganisms (GCM) 10K type strain sequencing project: providing services to taxonomists for standard genome sequencing and annotation.</title>
        <authorList>
            <consortium name="The Broad Institute Genomics Platform"/>
            <consortium name="The Broad Institute Genome Sequencing Center for Infectious Disease"/>
            <person name="Wu L."/>
            <person name="Ma J."/>
        </authorList>
    </citation>
    <scope>NUCLEOTIDE SEQUENCE [LARGE SCALE GENOMIC DNA]</scope>
    <source>
        <strain evidence="9">JCM 19015</strain>
    </source>
</reference>
<comment type="subcellular location">
    <subcellularLocation>
        <location evidence="1">Cell membrane</location>
        <topology evidence="1">Multi-pass membrane protein</topology>
    </subcellularLocation>
</comment>
<keyword evidence="3 7" id="KW-0812">Transmembrane</keyword>
<feature type="transmembrane region" description="Helical" evidence="7">
    <location>
        <begin position="85"/>
        <end position="107"/>
    </location>
</feature>
<feature type="transmembrane region" description="Helical" evidence="7">
    <location>
        <begin position="259"/>
        <end position="281"/>
    </location>
</feature>
<feature type="transmembrane region" description="Helical" evidence="7">
    <location>
        <begin position="363"/>
        <end position="379"/>
    </location>
</feature>
<evidence type="ECO:0000256" key="2">
    <source>
        <dbReference type="ARBA" id="ARBA00022475"/>
    </source>
</evidence>
<feature type="transmembrane region" description="Helical" evidence="7">
    <location>
        <begin position="160"/>
        <end position="177"/>
    </location>
</feature>
<keyword evidence="9" id="KW-1185">Reference proteome</keyword>
<feature type="transmembrane region" description="Helical" evidence="7">
    <location>
        <begin position="183"/>
        <end position="204"/>
    </location>
</feature>
<evidence type="ECO:0000256" key="1">
    <source>
        <dbReference type="ARBA" id="ARBA00004651"/>
    </source>
</evidence>
<feature type="transmembrane region" description="Helical" evidence="7">
    <location>
        <begin position="53"/>
        <end position="73"/>
    </location>
</feature>
<evidence type="ECO:0000256" key="3">
    <source>
        <dbReference type="ARBA" id="ARBA00022692"/>
    </source>
</evidence>
<keyword evidence="2" id="KW-1003">Cell membrane</keyword>
<sequence>MSGTGEQTPVPVADTGSEGQGLEPGQVPGAAVAAVPQEPGVQRFLRELLTGNLLLSVLAVLVSLVVGAVLIAVTNPQVLAASGYFFSRPGDTIAAIVSAVGGAYGSLFQGGVLDLTASDPLSALRPLLGSLGFATPLIAAGLGIAVGFRTGLFNIGGQGQILIGGAVAGWIGFALPLPAGLHLIAAVLGGLLGGALWAGIVGVLKARTGAHEVIVTIMLNYVAFYLLDYLLHTPVLQAPGSSNPKSPAELPTAVLPSLFGLPVNLGFLLAIVAVLASSWLLSRSSLGFKLRAVGENPAAARTAGIDVRRMTIVAMVVSGLLVGLAGAYQVLGQSTGGFGNDFDASIGFNAITVALLGRSRPWGVFWAGILFGVFQNGGYTMQAANGIDINIVSVVQSLIVLFIAAPPLVRTIFRLPAPGRPRRRRSKNEVRSA</sequence>
<protein>
    <submittedName>
        <fullName evidence="8">ABC transporter permease</fullName>
    </submittedName>
</protein>
<keyword evidence="5 7" id="KW-0472">Membrane</keyword>
<dbReference type="InterPro" id="IPR001851">
    <property type="entry name" value="ABC_transp_permease"/>
</dbReference>
<evidence type="ECO:0000313" key="9">
    <source>
        <dbReference type="Proteomes" id="UP001500121"/>
    </source>
</evidence>
<dbReference type="PANTHER" id="PTHR47089">
    <property type="entry name" value="ABC TRANSPORTER, PERMEASE PROTEIN"/>
    <property type="match status" value="1"/>
</dbReference>
<evidence type="ECO:0000256" key="6">
    <source>
        <dbReference type="SAM" id="MobiDB-lite"/>
    </source>
</evidence>
<dbReference type="Pfam" id="PF02653">
    <property type="entry name" value="BPD_transp_2"/>
    <property type="match status" value="1"/>
</dbReference>
<keyword evidence="4 7" id="KW-1133">Transmembrane helix</keyword>
<evidence type="ECO:0000256" key="5">
    <source>
        <dbReference type="ARBA" id="ARBA00023136"/>
    </source>
</evidence>
<dbReference type="CDD" id="cd06580">
    <property type="entry name" value="TM_PBP1_transp_TpRbsC_like"/>
    <property type="match status" value="1"/>
</dbReference>
<evidence type="ECO:0000313" key="8">
    <source>
        <dbReference type="EMBL" id="GAA4754124.1"/>
    </source>
</evidence>
<feature type="transmembrane region" description="Helical" evidence="7">
    <location>
        <begin position="127"/>
        <end position="148"/>
    </location>
</feature>
<dbReference type="Proteomes" id="UP001500121">
    <property type="component" value="Unassembled WGS sequence"/>
</dbReference>
<name>A0ABP8ZDV1_9MICO</name>
<evidence type="ECO:0000256" key="7">
    <source>
        <dbReference type="SAM" id="Phobius"/>
    </source>
</evidence>
<evidence type="ECO:0000256" key="4">
    <source>
        <dbReference type="ARBA" id="ARBA00022989"/>
    </source>
</evidence>